<dbReference type="Proteomes" id="UP000682739">
    <property type="component" value="Chromosome"/>
</dbReference>
<dbReference type="RefSeq" id="WP_208831965.1">
    <property type="nucleotide sequence ID" value="NZ_CP072110.1"/>
</dbReference>
<name>A0A975DE02_9GAMM</name>
<dbReference type="InterPro" id="IPR032710">
    <property type="entry name" value="NTF2-like_dom_sf"/>
</dbReference>
<accession>A0A975DE02</accession>
<dbReference type="Gene3D" id="3.10.450.50">
    <property type="match status" value="1"/>
</dbReference>
<feature type="signal peptide" evidence="1">
    <location>
        <begin position="1"/>
        <end position="22"/>
    </location>
</feature>
<keyword evidence="1" id="KW-0732">Signal</keyword>
<evidence type="ECO:0000256" key="1">
    <source>
        <dbReference type="SAM" id="SignalP"/>
    </source>
</evidence>
<evidence type="ECO:0000313" key="3">
    <source>
        <dbReference type="Proteomes" id="UP000682739"/>
    </source>
</evidence>
<organism evidence="2 3">
    <name type="scientific">Psychrosphaera ytuae</name>
    <dbReference type="NCBI Taxonomy" id="2820710"/>
    <lineage>
        <taxon>Bacteria</taxon>
        <taxon>Pseudomonadati</taxon>
        <taxon>Pseudomonadota</taxon>
        <taxon>Gammaproteobacteria</taxon>
        <taxon>Alteromonadales</taxon>
        <taxon>Pseudoalteromonadaceae</taxon>
        <taxon>Psychrosphaera</taxon>
    </lineage>
</organism>
<dbReference type="KEGG" id="psym:J1N51_14635"/>
<dbReference type="EMBL" id="CP072110">
    <property type="protein sequence ID" value="QTH63910.1"/>
    <property type="molecule type" value="Genomic_DNA"/>
</dbReference>
<evidence type="ECO:0000313" key="2">
    <source>
        <dbReference type="EMBL" id="QTH63910.1"/>
    </source>
</evidence>
<proteinExistence type="predicted"/>
<reference evidence="2" key="1">
    <citation type="submission" date="2021-03" db="EMBL/GenBank/DDBJ databases">
        <title>Description of Psychrosphaera ytuae sp. nov. isolated from deep sea sediment of South China Sea.</title>
        <authorList>
            <person name="Zhang J."/>
            <person name="Xu X.-D."/>
        </authorList>
    </citation>
    <scope>NUCLEOTIDE SEQUENCE</scope>
    <source>
        <strain evidence="2">MTZ26</strain>
    </source>
</reference>
<protein>
    <submittedName>
        <fullName evidence="2">Nuclear transport factor 2 family protein</fullName>
    </submittedName>
</protein>
<gene>
    <name evidence="2" type="ORF">J1N51_14635</name>
</gene>
<dbReference type="SUPFAM" id="SSF54427">
    <property type="entry name" value="NTF2-like"/>
    <property type="match status" value="1"/>
</dbReference>
<feature type="chain" id="PRO_5037424177" evidence="1">
    <location>
        <begin position="23"/>
        <end position="163"/>
    </location>
</feature>
<dbReference type="AlphaFoldDB" id="A0A975DE02"/>
<keyword evidence="3" id="KW-1185">Reference proteome</keyword>
<sequence>MQRFNLATLLVVLTTFTVSVFSNDTLANQSKPDLKGFAQLYFDRMTATQMPNADSAALESYLSLLTDDVGHSHLPWVKDDSRLPSGKADMRKGMTFYLGAHDKYEAELLDVFTFNDSAVAIRYKNYAKGIHPQNNQPIEYSQVMMEVLELEDGKVAVIRKYHE</sequence>